<evidence type="ECO:0000259" key="3">
    <source>
        <dbReference type="Pfam" id="PF13399"/>
    </source>
</evidence>
<accession>A0A543AFQ0</accession>
<feature type="region of interest" description="Disordered" evidence="1">
    <location>
        <begin position="1"/>
        <end position="37"/>
    </location>
</feature>
<evidence type="ECO:0000256" key="1">
    <source>
        <dbReference type="SAM" id="MobiDB-lite"/>
    </source>
</evidence>
<dbReference type="InterPro" id="IPR027381">
    <property type="entry name" value="LytR/CpsA/Psr_C"/>
</dbReference>
<feature type="compositionally biased region" description="Acidic residues" evidence="1">
    <location>
        <begin position="83"/>
        <end position="119"/>
    </location>
</feature>
<feature type="domain" description="LytR/CpsA/Psr regulator C-terminal" evidence="3">
    <location>
        <begin position="141"/>
        <end position="219"/>
    </location>
</feature>
<feature type="region of interest" description="Disordered" evidence="1">
    <location>
        <begin position="72"/>
        <end position="136"/>
    </location>
</feature>
<evidence type="ECO:0000313" key="4">
    <source>
        <dbReference type="EMBL" id="TQL71401.1"/>
    </source>
</evidence>
<evidence type="ECO:0000313" key="5">
    <source>
        <dbReference type="Proteomes" id="UP000319746"/>
    </source>
</evidence>
<dbReference type="RefSeq" id="WP_141866995.1">
    <property type="nucleotide sequence ID" value="NZ_BAABAN010000002.1"/>
</dbReference>
<dbReference type="EMBL" id="VFOU01000003">
    <property type="protein sequence ID" value="TQL71401.1"/>
    <property type="molecule type" value="Genomic_DNA"/>
</dbReference>
<dbReference type="Pfam" id="PF13399">
    <property type="entry name" value="LytR_C"/>
    <property type="match status" value="1"/>
</dbReference>
<name>A0A543AFQ0_9MICC</name>
<feature type="compositionally biased region" description="Polar residues" evidence="1">
    <location>
        <begin position="1"/>
        <end position="10"/>
    </location>
</feature>
<sequence>MSQDVQTTSKYPRDRFDDVEPYTTQQGAHRKEFSTPKGAGQLNAIILTGGAALAIGIGSYLWLAPSDPLNLAASEPTETATDPVEEESAEPEPTEDPDETEELIEPEPVEESESEEPEEPSPTPEPTEEETDEPEEVDYSLPIGVYNASNIQGYASSVAQELGGAGFNVPIADNWSGNVPSQTTVYFSSDEATARAVAEEIGAVAVYEPSVDGVLVVLTAN</sequence>
<dbReference type="OrthoDB" id="4350621at2"/>
<keyword evidence="2" id="KW-1133">Transmembrane helix</keyword>
<keyword evidence="2" id="KW-0472">Membrane</keyword>
<dbReference type="AlphaFoldDB" id="A0A543AFQ0"/>
<reference evidence="4 5" key="1">
    <citation type="submission" date="2019-06" db="EMBL/GenBank/DDBJ databases">
        <title>Sequencing the genomes of 1000 actinobacteria strains.</title>
        <authorList>
            <person name="Klenk H.-P."/>
        </authorList>
    </citation>
    <scope>NUCLEOTIDE SEQUENCE [LARGE SCALE GENOMIC DNA]</scope>
    <source>
        <strain evidence="4 5">DSM 24083</strain>
    </source>
</reference>
<comment type="caution">
    <text evidence="4">The sequence shown here is derived from an EMBL/GenBank/DDBJ whole genome shotgun (WGS) entry which is preliminary data.</text>
</comment>
<organism evidence="4 5">
    <name type="scientific">Enteractinococcus coprophilus</name>
    <dbReference type="NCBI Taxonomy" id="1027633"/>
    <lineage>
        <taxon>Bacteria</taxon>
        <taxon>Bacillati</taxon>
        <taxon>Actinomycetota</taxon>
        <taxon>Actinomycetes</taxon>
        <taxon>Micrococcales</taxon>
        <taxon>Micrococcaceae</taxon>
    </lineage>
</organism>
<keyword evidence="2" id="KW-0812">Transmembrane</keyword>
<proteinExistence type="predicted"/>
<dbReference type="Proteomes" id="UP000319746">
    <property type="component" value="Unassembled WGS sequence"/>
</dbReference>
<protein>
    <submittedName>
        <fullName evidence="4">LytR cell envelope-related transcriptional attenuator</fullName>
    </submittedName>
</protein>
<gene>
    <name evidence="4" type="ORF">FB556_1877</name>
</gene>
<feature type="transmembrane region" description="Helical" evidence="2">
    <location>
        <begin position="42"/>
        <end position="63"/>
    </location>
</feature>
<evidence type="ECO:0000256" key="2">
    <source>
        <dbReference type="SAM" id="Phobius"/>
    </source>
</evidence>
<feature type="compositionally biased region" description="Acidic residues" evidence="1">
    <location>
        <begin position="126"/>
        <end position="136"/>
    </location>
</feature>
<dbReference type="Gene3D" id="3.30.70.2390">
    <property type="match status" value="1"/>
</dbReference>
<keyword evidence="5" id="KW-1185">Reference proteome</keyword>